<dbReference type="InterPro" id="IPR001878">
    <property type="entry name" value="Znf_CCHC"/>
</dbReference>
<dbReference type="GO" id="GO:0008270">
    <property type="term" value="F:zinc ion binding"/>
    <property type="evidence" value="ECO:0007669"/>
    <property type="project" value="UniProtKB-KW"/>
</dbReference>
<evidence type="ECO:0000256" key="1">
    <source>
        <dbReference type="PROSITE-ProRule" id="PRU00047"/>
    </source>
</evidence>
<feature type="compositionally biased region" description="Basic and acidic residues" evidence="2">
    <location>
        <begin position="103"/>
        <end position="116"/>
    </location>
</feature>
<dbReference type="OrthoDB" id="5563411at2759"/>
<dbReference type="PANTHER" id="PTHR15503:SF22">
    <property type="entry name" value="TRANSPOSON TY3-I GAG POLYPROTEIN"/>
    <property type="match status" value="1"/>
</dbReference>
<evidence type="ECO:0000313" key="4">
    <source>
        <dbReference type="EMBL" id="GMF33428.1"/>
    </source>
</evidence>
<dbReference type="PROSITE" id="PS50158">
    <property type="entry name" value="ZF_CCHC"/>
    <property type="match status" value="1"/>
</dbReference>
<dbReference type="EMBL" id="BSXW01001078">
    <property type="protein sequence ID" value="GMF33428.1"/>
    <property type="molecule type" value="Genomic_DNA"/>
</dbReference>
<evidence type="ECO:0000256" key="2">
    <source>
        <dbReference type="SAM" id="MobiDB-lite"/>
    </source>
</evidence>
<dbReference type="Proteomes" id="UP001165083">
    <property type="component" value="Unassembled WGS sequence"/>
</dbReference>
<dbReference type="SUPFAM" id="SSF57756">
    <property type="entry name" value="Retrovirus zinc finger-like domains"/>
    <property type="match status" value="1"/>
</dbReference>
<dbReference type="AlphaFoldDB" id="A0A9W7CKM8"/>
<dbReference type="Gene3D" id="4.10.60.10">
    <property type="entry name" value="Zinc finger, CCHC-type"/>
    <property type="match status" value="1"/>
</dbReference>
<keyword evidence="1" id="KW-0863">Zinc-finger</keyword>
<dbReference type="Gene3D" id="2.40.70.10">
    <property type="entry name" value="Acid Proteases"/>
    <property type="match status" value="1"/>
</dbReference>
<dbReference type="Pfam" id="PF00098">
    <property type="entry name" value="zf-CCHC"/>
    <property type="match status" value="1"/>
</dbReference>
<name>A0A9W7CKM8_9STRA</name>
<dbReference type="InterPro" id="IPR032567">
    <property type="entry name" value="RTL1-rel"/>
</dbReference>
<evidence type="ECO:0000313" key="5">
    <source>
        <dbReference type="Proteomes" id="UP001165083"/>
    </source>
</evidence>
<reference evidence="4" key="1">
    <citation type="submission" date="2023-04" db="EMBL/GenBank/DDBJ databases">
        <title>Phytophthora lilii NBRC 32176.</title>
        <authorList>
            <person name="Ichikawa N."/>
            <person name="Sato H."/>
            <person name="Tonouchi N."/>
        </authorList>
    </citation>
    <scope>NUCLEOTIDE SEQUENCE</scope>
    <source>
        <strain evidence="4">NBRC 32176</strain>
    </source>
</reference>
<dbReference type="PANTHER" id="PTHR15503">
    <property type="entry name" value="LDOC1 RELATED"/>
    <property type="match status" value="1"/>
</dbReference>
<accession>A0A9W7CKM8</accession>
<organism evidence="4 5">
    <name type="scientific">Phytophthora lilii</name>
    <dbReference type="NCBI Taxonomy" id="2077276"/>
    <lineage>
        <taxon>Eukaryota</taxon>
        <taxon>Sar</taxon>
        <taxon>Stramenopiles</taxon>
        <taxon>Oomycota</taxon>
        <taxon>Peronosporomycetes</taxon>
        <taxon>Peronosporales</taxon>
        <taxon>Peronosporaceae</taxon>
        <taxon>Phytophthora</taxon>
    </lineage>
</organism>
<keyword evidence="5" id="KW-1185">Reference proteome</keyword>
<dbReference type="GO" id="GO:0003676">
    <property type="term" value="F:nucleic acid binding"/>
    <property type="evidence" value="ECO:0007669"/>
    <property type="project" value="InterPro"/>
</dbReference>
<feature type="domain" description="CCHC-type" evidence="3">
    <location>
        <begin position="121"/>
        <end position="136"/>
    </location>
</feature>
<dbReference type="InterPro" id="IPR021109">
    <property type="entry name" value="Peptidase_aspartic_dom_sf"/>
</dbReference>
<protein>
    <submittedName>
        <fullName evidence="4">Unnamed protein product</fullName>
    </submittedName>
</protein>
<proteinExistence type="predicted"/>
<comment type="caution">
    <text evidence="4">The sequence shown here is derived from an EMBL/GenBank/DDBJ whole genome shotgun (WGS) entry which is preliminary data.</text>
</comment>
<gene>
    <name evidence="4" type="ORF">Plil01_001424000</name>
</gene>
<sequence length="358" mass="41122">MFRLKQNETIHEYVSKFQDLLSQTELSISELEKRFFFQNGLREETARKIKEESPSTLQDAIEIASNFEFAHYSGKPPRAPAKSSQGSSGSGHRAPKSKQQSSKRFDNKKGKSDDWKKTATCRNCGKVGHISPDCTQPKRTESNRYMKGALYAILEAEARAFKTEDQERPVTIFIDNGSSLNGVTEELVKKLELNVTEGDMMQIDLGYDQIVHRPRRTVEMSLQLPGFPLTTGTFQAMPVPEGKDVVLGMMWLREQNPDIDWSTGRIAPRIKLESTQTVKLRLPKTRPAQWVAGKRRARIAQRREIFNYYRQHGHHGQHGQTQLIAYQQFLRMLRQDKDIEAVFVINPHDSKKAERFQN</sequence>
<dbReference type="SMART" id="SM00343">
    <property type="entry name" value="ZnF_C2HC"/>
    <property type="match status" value="1"/>
</dbReference>
<dbReference type="InterPro" id="IPR036875">
    <property type="entry name" value="Znf_CCHC_sf"/>
</dbReference>
<evidence type="ECO:0000259" key="3">
    <source>
        <dbReference type="PROSITE" id="PS50158"/>
    </source>
</evidence>
<feature type="region of interest" description="Disordered" evidence="2">
    <location>
        <begin position="72"/>
        <end position="116"/>
    </location>
</feature>
<keyword evidence="1" id="KW-0479">Metal-binding</keyword>
<keyword evidence="1" id="KW-0862">Zinc</keyword>